<dbReference type="GO" id="GO:0004519">
    <property type="term" value="F:endonuclease activity"/>
    <property type="evidence" value="ECO:0007669"/>
    <property type="project" value="UniProtKB-KW"/>
</dbReference>
<proteinExistence type="predicted"/>
<protein>
    <submittedName>
        <fullName evidence="1">HNH endonuclease</fullName>
    </submittedName>
</protein>
<evidence type="ECO:0000313" key="2">
    <source>
        <dbReference type="Proteomes" id="UP000019249"/>
    </source>
</evidence>
<dbReference type="InterPro" id="IPR003615">
    <property type="entry name" value="HNH_nuc"/>
</dbReference>
<comment type="caution">
    <text evidence="1">The sequence shown here is derived from an EMBL/GenBank/DDBJ whole genome shotgun (WGS) entry which is preliminary data.</text>
</comment>
<keyword evidence="1" id="KW-0378">Hydrolase</keyword>
<dbReference type="Gene3D" id="1.10.30.50">
    <property type="match status" value="1"/>
</dbReference>
<dbReference type="RefSeq" id="WP_036095555.1">
    <property type="nucleotide sequence ID" value="NZ_AODF01000001.1"/>
</dbReference>
<dbReference type="EMBL" id="AODF01000001">
    <property type="protein sequence ID" value="EUJ33692.1"/>
    <property type="molecule type" value="Genomic_DNA"/>
</dbReference>
<keyword evidence="1" id="KW-0255">Endonuclease</keyword>
<reference evidence="1 2" key="1">
    <citation type="journal article" date="2014" name="Int. J. Syst. Evol. Microbiol.">
        <title>Listeria floridensis sp. nov., Listeria aquatica sp. nov., Listeria cornellensis sp. nov., Listeria riparia sp. nov. and Listeria grandensis sp. nov., from agricultural and natural environments.</title>
        <authorList>
            <person name="den Bakker H.C."/>
            <person name="Warchocki S."/>
            <person name="Wright E.M."/>
            <person name="Allred A.F."/>
            <person name="Ahlstrom C."/>
            <person name="Manuel C.S."/>
            <person name="Stasiewicz M.J."/>
            <person name="Burrell A."/>
            <person name="Roof S."/>
            <person name="Strawn L."/>
            <person name="Fortes E.D."/>
            <person name="Nightingale K.K."/>
            <person name="Kephart D."/>
            <person name="Wiedmann M."/>
        </authorList>
    </citation>
    <scope>NUCLEOTIDE SEQUENCE [LARGE SCALE GENOMIC DNA]</scope>
    <source>
        <strain evidence="1 2">FSL S10-1187</strain>
    </source>
</reference>
<accession>A0ABN0RII2</accession>
<dbReference type="CDD" id="cd00085">
    <property type="entry name" value="HNHc"/>
    <property type="match status" value="1"/>
</dbReference>
<organism evidence="1 2">
    <name type="scientific">Listeria floridensis FSL S10-1187</name>
    <dbReference type="NCBI Taxonomy" id="1265817"/>
    <lineage>
        <taxon>Bacteria</taxon>
        <taxon>Bacillati</taxon>
        <taxon>Bacillota</taxon>
        <taxon>Bacilli</taxon>
        <taxon>Bacillales</taxon>
        <taxon>Listeriaceae</taxon>
        <taxon>Listeria</taxon>
    </lineage>
</organism>
<evidence type="ECO:0000313" key="1">
    <source>
        <dbReference type="EMBL" id="EUJ33692.1"/>
    </source>
</evidence>
<keyword evidence="2" id="KW-1185">Reference proteome</keyword>
<keyword evidence="1" id="KW-0540">Nuclease</keyword>
<gene>
    <name evidence="1" type="ORF">MFLO_00550</name>
</gene>
<sequence length="257" mass="28930">MGYERIKIMGANCPTCSRRLELLVARGKDEPNFAICFKCKSVIQLGQGSIPLKTSGIDRELRSAAKKAAELLPSKYHYKAKGSALRYQAASETYERRWLSLSEYEKIFGETLAFSTDFRSNPNLCKWCGSELPAGRRSFCADKCSRNYSRVTFQKRGMSTVPYRIALRDKFYCCATGADLALTNRHHIRIPASGAELAIHHLIFVSEGGSDHASNLITLSKQAHLDFHSGKPKIVERVEAIKKEQLLHFEKQMYSGN</sequence>
<name>A0ABN0RII2_9LIST</name>
<dbReference type="Proteomes" id="UP000019249">
    <property type="component" value="Unassembled WGS sequence"/>
</dbReference>